<protein>
    <recommendedName>
        <fullName evidence="3">TIGR02449 family protein</fullName>
    </recommendedName>
</protein>
<keyword evidence="2" id="KW-1185">Reference proteome</keyword>
<dbReference type="AlphaFoldDB" id="A0A5E4PIJ8"/>
<dbReference type="Proteomes" id="UP000324194">
    <property type="component" value="Chromosome 1"/>
</dbReference>
<sequence length="68" mass="7942">MDELLQRLEKRIRELVDQHDRLKQANMQLHHGKSLLAQEKNSLLAKQQKAISQIETLVSRLKAIEKLS</sequence>
<accession>A0A5E4PIJ8</accession>
<dbReference type="EMBL" id="LR699119">
    <property type="protein sequence ID" value="VVC76879.1"/>
    <property type="molecule type" value="Genomic_DNA"/>
</dbReference>
<proteinExistence type="predicted"/>
<dbReference type="KEGG" id="asip:AQUSIP_22060"/>
<dbReference type="RefSeq" id="WP_148340161.1">
    <property type="nucleotide sequence ID" value="NZ_LR699119.1"/>
</dbReference>
<evidence type="ECO:0000313" key="2">
    <source>
        <dbReference type="Proteomes" id="UP000324194"/>
    </source>
</evidence>
<reference evidence="1 2" key="1">
    <citation type="submission" date="2019-08" db="EMBL/GenBank/DDBJ databases">
        <authorList>
            <person name="Guy L."/>
        </authorList>
    </citation>
    <scope>NUCLEOTIDE SEQUENCE [LARGE SCALE GENOMIC DNA]</scope>
    <source>
        <strain evidence="1 2">SGT-108</strain>
    </source>
</reference>
<evidence type="ECO:0000313" key="1">
    <source>
        <dbReference type="EMBL" id="VVC76879.1"/>
    </source>
</evidence>
<organism evidence="1 2">
    <name type="scientific">Aquicella siphonis</name>
    <dbReference type="NCBI Taxonomy" id="254247"/>
    <lineage>
        <taxon>Bacteria</taxon>
        <taxon>Pseudomonadati</taxon>
        <taxon>Pseudomonadota</taxon>
        <taxon>Gammaproteobacteria</taxon>
        <taxon>Legionellales</taxon>
        <taxon>Coxiellaceae</taxon>
        <taxon>Aquicella</taxon>
    </lineage>
</organism>
<dbReference type="OrthoDB" id="9938039at2"/>
<name>A0A5E4PIJ8_9COXI</name>
<evidence type="ECO:0008006" key="3">
    <source>
        <dbReference type="Google" id="ProtNLM"/>
    </source>
</evidence>
<gene>
    <name evidence="1" type="ORF">AQUSIP_22060</name>
</gene>